<dbReference type="SMART" id="SM00382">
    <property type="entry name" value="AAA"/>
    <property type="match status" value="2"/>
</dbReference>
<dbReference type="SMART" id="SM00255">
    <property type="entry name" value="TIR"/>
    <property type="match status" value="1"/>
</dbReference>
<dbReference type="PROSITE" id="PS50104">
    <property type="entry name" value="TIR"/>
    <property type="match status" value="1"/>
</dbReference>
<dbReference type="Gene3D" id="1.10.8.430">
    <property type="entry name" value="Helical domain of apoptotic protease-activating factors"/>
    <property type="match status" value="2"/>
</dbReference>
<keyword evidence="2" id="KW-0611">Plant defense</keyword>
<evidence type="ECO:0000256" key="2">
    <source>
        <dbReference type="ARBA" id="ARBA00022821"/>
    </source>
</evidence>
<dbReference type="InterPro" id="IPR035897">
    <property type="entry name" value="Toll_tir_struct_dom_sf"/>
</dbReference>
<keyword evidence="1" id="KW-0677">Repeat</keyword>
<reference evidence="6" key="1">
    <citation type="journal article" date="2014" name="Nat. Commun.">
        <title>The emerging biofuel crop Camelina sativa retains a highly undifferentiated hexaploid genome structure.</title>
        <authorList>
            <person name="Kagale S."/>
            <person name="Koh C."/>
            <person name="Nixon J."/>
            <person name="Bollina V."/>
            <person name="Clarke W.E."/>
            <person name="Tuteja R."/>
            <person name="Spillane C."/>
            <person name="Robinson S.J."/>
            <person name="Links M.G."/>
            <person name="Clarke C."/>
            <person name="Higgins E.E."/>
            <person name="Huebert T."/>
            <person name="Sharpe A.G."/>
            <person name="Parkin I.A."/>
        </authorList>
    </citation>
    <scope>NUCLEOTIDE SEQUENCE [LARGE SCALE GENOMIC DNA]</scope>
    <source>
        <strain evidence="6">cv. DH55</strain>
    </source>
</reference>
<evidence type="ECO:0000259" key="5">
    <source>
        <dbReference type="PROSITE" id="PS50104"/>
    </source>
</evidence>
<dbReference type="Pfam" id="PF00560">
    <property type="entry name" value="LRR_1"/>
    <property type="match status" value="1"/>
</dbReference>
<dbReference type="InterPro" id="IPR001611">
    <property type="entry name" value="Leu-rich_rpt"/>
</dbReference>
<evidence type="ECO:0000256" key="1">
    <source>
        <dbReference type="ARBA" id="ARBA00022737"/>
    </source>
</evidence>
<organism evidence="6 7">
    <name type="scientific">Camelina sativa</name>
    <name type="common">False flax</name>
    <name type="synonym">Myagrum sativum</name>
    <dbReference type="NCBI Taxonomy" id="90675"/>
    <lineage>
        <taxon>Eukaryota</taxon>
        <taxon>Viridiplantae</taxon>
        <taxon>Streptophyta</taxon>
        <taxon>Embryophyta</taxon>
        <taxon>Tracheophyta</taxon>
        <taxon>Spermatophyta</taxon>
        <taxon>Magnoliopsida</taxon>
        <taxon>eudicotyledons</taxon>
        <taxon>Gunneridae</taxon>
        <taxon>Pentapetalae</taxon>
        <taxon>rosids</taxon>
        <taxon>malvids</taxon>
        <taxon>Brassicales</taxon>
        <taxon>Brassicaceae</taxon>
        <taxon>Camelineae</taxon>
        <taxon>Camelina</taxon>
    </lineage>
</organism>
<dbReference type="PANTHER" id="PTHR11017">
    <property type="entry name" value="LEUCINE-RICH REPEAT-CONTAINING PROTEIN"/>
    <property type="match status" value="1"/>
</dbReference>
<dbReference type="InterPro" id="IPR003593">
    <property type="entry name" value="AAA+_ATPase"/>
</dbReference>
<protein>
    <submittedName>
        <fullName evidence="7">Probable disease resistance protein RPP1</fullName>
    </submittedName>
</protein>
<dbReference type="InterPro" id="IPR027417">
    <property type="entry name" value="P-loop_NTPase"/>
</dbReference>
<dbReference type="PANTHER" id="PTHR11017:SF411">
    <property type="entry name" value="ADP-RIBOSYL CYCLASE_CYCLIC ADP-RIBOSE HYDROLASE-RELATED"/>
    <property type="match status" value="1"/>
</dbReference>
<dbReference type="InterPro" id="IPR032675">
    <property type="entry name" value="LRR_dom_sf"/>
</dbReference>
<dbReference type="Proteomes" id="UP000694864">
    <property type="component" value="Chromosome 11"/>
</dbReference>
<dbReference type="Pfam" id="PF00931">
    <property type="entry name" value="NB-ARC"/>
    <property type="match status" value="2"/>
</dbReference>
<dbReference type="InterPro" id="IPR042197">
    <property type="entry name" value="Apaf_helical"/>
</dbReference>
<dbReference type="SUPFAM" id="SSF52540">
    <property type="entry name" value="P-loop containing nucleoside triphosphate hydrolases"/>
    <property type="match status" value="2"/>
</dbReference>
<dbReference type="Pfam" id="PF23598">
    <property type="entry name" value="LRR_14"/>
    <property type="match status" value="1"/>
</dbReference>
<evidence type="ECO:0000313" key="6">
    <source>
        <dbReference type="Proteomes" id="UP000694864"/>
    </source>
</evidence>
<evidence type="ECO:0000256" key="3">
    <source>
        <dbReference type="ARBA" id="ARBA00023027"/>
    </source>
</evidence>
<keyword evidence="4" id="KW-0812">Transmembrane</keyword>
<dbReference type="Gene3D" id="3.40.50.10140">
    <property type="entry name" value="Toll/interleukin-1 receptor homology (TIR) domain"/>
    <property type="match status" value="1"/>
</dbReference>
<dbReference type="PRINTS" id="PR00364">
    <property type="entry name" value="DISEASERSIST"/>
</dbReference>
<dbReference type="GeneID" id="104721158"/>
<sequence>MDSSFSVLMFCAAAIGFFMILGTLLFMVYKKFRSSSQNNKTVPSSSPPLSPPPSVPHHCCYHVFPSFHGSDVRRSFLSHVLLEFRRKGIDLFIDNDIERSKSIGPEVIDAIRRSKIALVMLSRNYASSSWCLDELVEIMKCREELGQLVVTVFYEVDPTDVKKQTGDFGKLFKKTCKGKTKERGEIWRRALAQVATIAGFHSRSWNNEASMIENLTTRISNVLNDSAPSRDFDGLVGMGAHMEKMESILCLDSDEARMIGILGPSGIGKTTIARYLYNKHSHQFQLSVFMTDIKSVYPRLCYDEYSAKLQLQNQMLSQLLNHKEDINICHLGVLPDRLKDKKVLVVLDGVDRLEQLDALAKKTRWYGPGSLIIITTQDPRLLKAHGINQIYKTDFPAPDEALQIFCMHAFGQKSPKYGFMKLSKEATELAGVLPLRLKLMGRSLRGRSRKAWTEALPRLCARVDREIRNLTATDISNNSQGQVEMEAHVEKTEPILCMDSDEENMVEAIVSDTEIRLNNSAIVSEIEIRLNNSPSLSDLENIVGMEAHMEKIEPMLCMDSDEVRIIGIVGPSGIGKTTIAHFLYQQLSHQFQWSTIMANIQGFNGNTYHNEHNAKLHLQKQLLSQLSNQNYTDEIFPLGVAQEMLKDKKVFIVLDDVDSSGQLDALAKETHGFGIGSRIIITTRNERLLKEYGIDHIYKVDFPSPDDALQIFCMYTFGQKSPCDGFVELAQEVTTLSGEHPLGLQLMGTYLQGMSKKEWINELPTFRSNLDGGIMSIVKLTYDSLCGEDKESFHNQIACISNGDCNVTVEEYLAKSFSEVGQEVIIINQDIKDLYTNDSALEGFDGLLRRECCPVTRWPSKWYPESLYELYIPHSKFEKLWEGIRPLGKLRLMDLSSSKNLKKLPDLSTAFNLKRLDLSCCSSIVELPYSIGDATGLLVLTLEYCTSLVGLPSSIGNITNLKELYLTGCSSLVELPSSIGNAINLQELYLRCCSSLVKLPSSVGSAINLQKLNLEYCSSLVKLPSSIGDAINLKELYLAGCSSLVELPASIGNATNLQQLNLEYCSRLVRLPSSIGNAINLKELYLTGCSSLVELPPSIGNATSLEILDVSNCSGLVDLPYSIGNFNNLHYLDISNCSCLVSLPNSIGSATNLWELDLSNCSSLVELPSSIGNVSGLRKVDLSNCSNLVELPSSIGNATNLEYLYLSNCSSLRKLPSSIGYATSLQCLYLSNCSNLMEVPYSIGNAINLRILDLSWCTSLVKLPASILNSTSLWQLDLDNCSNLLEVPNGVRLKKLVLSW</sequence>
<dbReference type="SUPFAM" id="SSF52058">
    <property type="entry name" value="L domain-like"/>
    <property type="match status" value="1"/>
</dbReference>
<dbReference type="Pfam" id="PF01582">
    <property type="entry name" value="TIR"/>
    <property type="match status" value="1"/>
</dbReference>
<accession>A0ABM0U858</accession>
<feature type="domain" description="TIR" evidence="5">
    <location>
        <begin position="59"/>
        <end position="223"/>
    </location>
</feature>
<dbReference type="InterPro" id="IPR044974">
    <property type="entry name" value="Disease_R_plants"/>
</dbReference>
<keyword evidence="3" id="KW-0520">NAD</keyword>
<keyword evidence="4" id="KW-0472">Membrane</keyword>
<name>A0ABM0U858_CAMSA</name>
<feature type="transmembrane region" description="Helical" evidence="4">
    <location>
        <begin position="7"/>
        <end position="29"/>
    </location>
</feature>
<dbReference type="Gene3D" id="3.80.10.10">
    <property type="entry name" value="Ribonuclease Inhibitor"/>
    <property type="match status" value="2"/>
</dbReference>
<dbReference type="Gene3D" id="3.40.50.300">
    <property type="entry name" value="P-loop containing nucleotide triphosphate hydrolases"/>
    <property type="match status" value="2"/>
</dbReference>
<dbReference type="InterPro" id="IPR000157">
    <property type="entry name" value="TIR_dom"/>
</dbReference>
<gene>
    <name evidence="7" type="primary">LOC104721158</name>
</gene>
<evidence type="ECO:0000256" key="4">
    <source>
        <dbReference type="SAM" id="Phobius"/>
    </source>
</evidence>
<dbReference type="InterPro" id="IPR055414">
    <property type="entry name" value="LRR_R13L4/SHOC2-like"/>
</dbReference>
<dbReference type="SUPFAM" id="SSF52200">
    <property type="entry name" value="Toll/Interleukin receptor TIR domain"/>
    <property type="match status" value="1"/>
</dbReference>
<keyword evidence="6" id="KW-1185">Reference proteome</keyword>
<dbReference type="SUPFAM" id="SSF52047">
    <property type="entry name" value="RNI-like"/>
    <property type="match status" value="1"/>
</dbReference>
<evidence type="ECO:0000313" key="7">
    <source>
        <dbReference type="RefSeq" id="XP_010437372.1"/>
    </source>
</evidence>
<keyword evidence="4" id="KW-1133">Transmembrane helix</keyword>
<proteinExistence type="predicted"/>
<dbReference type="InterPro" id="IPR002182">
    <property type="entry name" value="NB-ARC"/>
</dbReference>
<reference evidence="7" key="2">
    <citation type="submission" date="2025-08" db="UniProtKB">
        <authorList>
            <consortium name="RefSeq"/>
        </authorList>
    </citation>
    <scope>IDENTIFICATION</scope>
    <source>
        <tissue evidence="7">Leaf</tissue>
    </source>
</reference>
<dbReference type="RefSeq" id="XP_010437372.1">
    <property type="nucleotide sequence ID" value="XM_010439070.2"/>
</dbReference>